<keyword evidence="1" id="KW-0472">Membrane</keyword>
<dbReference type="EMBL" id="JACYFC010000001">
    <property type="protein sequence ID" value="MBD5769828.1"/>
    <property type="molecule type" value="Genomic_DNA"/>
</dbReference>
<evidence type="ECO:0008006" key="4">
    <source>
        <dbReference type="Google" id="ProtNLM"/>
    </source>
</evidence>
<feature type="transmembrane region" description="Helical" evidence="1">
    <location>
        <begin position="176"/>
        <end position="196"/>
    </location>
</feature>
<keyword evidence="3" id="KW-1185">Reference proteome</keyword>
<name>A0ABR8NV93_9GAMM</name>
<accession>A0ABR8NV93</accession>
<dbReference type="Proteomes" id="UP000604161">
    <property type="component" value="Unassembled WGS sequence"/>
</dbReference>
<protein>
    <recommendedName>
        <fullName evidence="4">PAS domain-containing protein</fullName>
    </recommendedName>
</protein>
<sequence length="622" mass="70417">MNIPHPPSSSVPRKELTQSLQKGVVALLFILVLAFVGLYMLISMNLEKQNLQKEELSELIGVVHDAEEHWLGWLLIEEKNLYNDTVSTPTYYHHVLVSEYGLIEQKLDGFDVLFDISRPLALLELLGQRELDIYSLAREERETIHLLFSILENLENDLVKIGVDLDYERQLFIDQLVWAPVVVLLLLALMIIVMTIKFSRQLSSGFSSLHYILVHHKHGHALLVPSRKVADEFTDLVHFMDNELASRNFDLKQKDESFDLIEKSLTKVSEPFFIANNEGDIVWMSAGAERLWFKNTELFETLFGIDSGLDDPIGERIIESFFTHDEELTLKLSDGVYCLQVHRLALELESESGNLECFISIKLKSEVAELQILHHSLKLMGQDVWDVPIRMLRSESPYESFAVSLEVVRRRVIELFGLINESNEQTPIFEKITKLQQIASLIDEKPNQNGALSSNVVIAPESSGDDVELSEVICLSEQIRDSLLLGYELVLQRLALIEKDLSSDVFLLENVERCLNEVRAGVLSSLSAAEGQSDKVRRRFSIDIEHDISKVQNQIEGMRSMAASTLTLLESDRSVGLSRLNRASSSIDEIVEKVHKLMGPNFSINNEAGGITKTTNNASDNF</sequence>
<evidence type="ECO:0000313" key="3">
    <source>
        <dbReference type="Proteomes" id="UP000604161"/>
    </source>
</evidence>
<comment type="caution">
    <text evidence="2">The sequence shown here is derived from an EMBL/GenBank/DDBJ whole genome shotgun (WGS) entry which is preliminary data.</text>
</comment>
<dbReference type="RefSeq" id="WP_191593210.1">
    <property type="nucleotide sequence ID" value="NZ_JACYFC010000001.1"/>
</dbReference>
<keyword evidence="1" id="KW-1133">Transmembrane helix</keyword>
<evidence type="ECO:0000313" key="2">
    <source>
        <dbReference type="EMBL" id="MBD5769828.1"/>
    </source>
</evidence>
<evidence type="ECO:0000256" key="1">
    <source>
        <dbReference type="SAM" id="Phobius"/>
    </source>
</evidence>
<proteinExistence type="predicted"/>
<organism evidence="2 3">
    <name type="scientific">Marinomonas colpomeniae</name>
    <dbReference type="NCBI Taxonomy" id="2774408"/>
    <lineage>
        <taxon>Bacteria</taxon>
        <taxon>Pseudomonadati</taxon>
        <taxon>Pseudomonadota</taxon>
        <taxon>Gammaproteobacteria</taxon>
        <taxon>Oceanospirillales</taxon>
        <taxon>Oceanospirillaceae</taxon>
        <taxon>Marinomonas</taxon>
    </lineage>
</organism>
<keyword evidence="1" id="KW-0812">Transmembrane</keyword>
<reference evidence="2 3" key="1">
    <citation type="submission" date="2020-09" db="EMBL/GenBank/DDBJ databases">
        <title>Marinomonas sp. nov., isolated from the cysticercosis algae of Qingdao, China.</title>
        <authorList>
            <person name="Sun X."/>
        </authorList>
    </citation>
    <scope>NUCLEOTIDE SEQUENCE [LARGE SCALE GENOMIC DNA]</scope>
    <source>
        <strain evidence="2 3">SM2066</strain>
    </source>
</reference>
<feature type="transmembrane region" description="Helical" evidence="1">
    <location>
        <begin position="20"/>
        <end position="42"/>
    </location>
</feature>
<gene>
    <name evidence="2" type="ORF">IF202_02085</name>
</gene>